<keyword evidence="3" id="KW-1185">Reference proteome</keyword>
<feature type="region of interest" description="Disordered" evidence="1">
    <location>
        <begin position="1"/>
        <end position="21"/>
    </location>
</feature>
<comment type="caution">
    <text evidence="2">The sequence shown here is derived from an EMBL/GenBank/DDBJ whole genome shotgun (WGS) entry which is preliminary data.</text>
</comment>
<accession>A0A5B7J3Y0</accession>
<dbReference type="AlphaFoldDB" id="A0A5B7J3Y0"/>
<reference evidence="2 3" key="1">
    <citation type="submission" date="2019-05" db="EMBL/GenBank/DDBJ databases">
        <title>Another draft genome of Portunus trituberculatus and its Hox gene families provides insights of decapod evolution.</title>
        <authorList>
            <person name="Jeong J.-H."/>
            <person name="Song I."/>
            <person name="Kim S."/>
            <person name="Choi T."/>
            <person name="Kim D."/>
            <person name="Ryu S."/>
            <person name="Kim W."/>
        </authorList>
    </citation>
    <scope>NUCLEOTIDE SEQUENCE [LARGE SCALE GENOMIC DNA]</scope>
    <source>
        <tissue evidence="2">Muscle</tissue>
    </source>
</reference>
<dbReference type="EMBL" id="VSRR010080070">
    <property type="protein sequence ID" value="MPC89153.1"/>
    <property type="molecule type" value="Genomic_DNA"/>
</dbReference>
<gene>
    <name evidence="2" type="primary">SLC22A24_1</name>
    <name evidence="2" type="ORF">E2C01_084087</name>
</gene>
<sequence length="70" mass="7863">MSSLRFSSSIKRLKGGVESPEERERISHVNSSVLQFDLVCSSEYLRATYQSLYMFGTLFGAPINGLLSDR</sequence>
<dbReference type="Proteomes" id="UP000324222">
    <property type="component" value="Unassembled WGS sequence"/>
</dbReference>
<evidence type="ECO:0000313" key="2">
    <source>
        <dbReference type="EMBL" id="MPC89153.1"/>
    </source>
</evidence>
<proteinExistence type="predicted"/>
<feature type="compositionally biased region" description="Polar residues" evidence="1">
    <location>
        <begin position="1"/>
        <end position="10"/>
    </location>
</feature>
<evidence type="ECO:0000256" key="1">
    <source>
        <dbReference type="SAM" id="MobiDB-lite"/>
    </source>
</evidence>
<protein>
    <submittedName>
        <fullName evidence="2">Solute carrier family 22 member 24</fullName>
    </submittedName>
</protein>
<evidence type="ECO:0000313" key="3">
    <source>
        <dbReference type="Proteomes" id="UP000324222"/>
    </source>
</evidence>
<name>A0A5B7J3Y0_PORTR</name>
<organism evidence="2 3">
    <name type="scientific">Portunus trituberculatus</name>
    <name type="common">Swimming crab</name>
    <name type="synonym">Neptunus trituberculatus</name>
    <dbReference type="NCBI Taxonomy" id="210409"/>
    <lineage>
        <taxon>Eukaryota</taxon>
        <taxon>Metazoa</taxon>
        <taxon>Ecdysozoa</taxon>
        <taxon>Arthropoda</taxon>
        <taxon>Crustacea</taxon>
        <taxon>Multicrustacea</taxon>
        <taxon>Malacostraca</taxon>
        <taxon>Eumalacostraca</taxon>
        <taxon>Eucarida</taxon>
        <taxon>Decapoda</taxon>
        <taxon>Pleocyemata</taxon>
        <taxon>Brachyura</taxon>
        <taxon>Eubrachyura</taxon>
        <taxon>Portunoidea</taxon>
        <taxon>Portunidae</taxon>
        <taxon>Portuninae</taxon>
        <taxon>Portunus</taxon>
    </lineage>
</organism>